<comment type="function">
    <text evidence="4">Involved in the assembly of lipopolysaccharide (LPS). Required for the translocation of LPS from the inner membrane to the outer membrane. May form a bridge between the inner membrane and the outer membrane, via interactions with LptC and LptD, thereby facilitating LPS transfer across the periplasm.</text>
</comment>
<feature type="region of interest" description="Disordered" evidence="5">
    <location>
        <begin position="139"/>
        <end position="178"/>
    </location>
</feature>
<gene>
    <name evidence="4 8" type="primary">lptA</name>
    <name evidence="8" type="ORF">soil367_11855</name>
</gene>
<dbReference type="Proteomes" id="UP000298049">
    <property type="component" value="Chromosome"/>
</dbReference>
<proteinExistence type="inferred from homology"/>
<dbReference type="GO" id="GO:0043165">
    <property type="term" value="P:Gram-negative-bacterium-type cell outer membrane assembly"/>
    <property type="evidence" value="ECO:0007669"/>
    <property type="project" value="UniProtKB-UniRule"/>
</dbReference>
<evidence type="ECO:0000256" key="5">
    <source>
        <dbReference type="SAM" id="MobiDB-lite"/>
    </source>
</evidence>
<keyword evidence="2 6" id="KW-0732">Signal</keyword>
<reference evidence="8 9" key="1">
    <citation type="submission" date="2018-07" db="EMBL/GenBank/DDBJ databases">
        <title>Marsedoiliclastica nanhaica gen. nov. sp. nov., a novel marine hydrocarbonoclastic bacterium isolated from an in-situ enriched hydrocarbon-degrading consortium in deep-sea sediment.</title>
        <authorList>
            <person name="Dong C."/>
            <person name="Ma T."/>
            <person name="Liu R."/>
            <person name="Shao Z."/>
        </authorList>
    </citation>
    <scope>NUCLEOTIDE SEQUENCE [LARGE SCALE GENOMIC DNA]</scope>
    <source>
        <strain evidence="9">soil36-7</strain>
    </source>
</reference>
<dbReference type="GO" id="GO:0017089">
    <property type="term" value="F:glycolipid transfer activity"/>
    <property type="evidence" value="ECO:0007669"/>
    <property type="project" value="TreeGrafter"/>
</dbReference>
<dbReference type="NCBIfam" id="TIGR03002">
    <property type="entry name" value="outer_YhbN_LptA"/>
    <property type="match status" value="1"/>
</dbReference>
<keyword evidence="1 4" id="KW-0813">Transport</keyword>
<feature type="compositionally biased region" description="Polar residues" evidence="5">
    <location>
        <begin position="157"/>
        <end position="167"/>
    </location>
</feature>
<evidence type="ECO:0000256" key="4">
    <source>
        <dbReference type="HAMAP-Rule" id="MF_01914"/>
    </source>
</evidence>
<dbReference type="OrthoDB" id="9795964at2"/>
<dbReference type="GO" id="GO:0030288">
    <property type="term" value="C:outer membrane-bounded periplasmic space"/>
    <property type="evidence" value="ECO:0007669"/>
    <property type="project" value="TreeGrafter"/>
</dbReference>
<evidence type="ECO:0000259" key="7">
    <source>
        <dbReference type="Pfam" id="PF03968"/>
    </source>
</evidence>
<evidence type="ECO:0000256" key="1">
    <source>
        <dbReference type="ARBA" id="ARBA00022448"/>
    </source>
</evidence>
<name>A0A4P7XHQ5_9ALTE</name>
<dbReference type="InterPro" id="IPR005653">
    <property type="entry name" value="OstA-like_N"/>
</dbReference>
<protein>
    <recommendedName>
        <fullName evidence="4">Lipopolysaccharide export system protein LptA</fullName>
    </recommendedName>
</protein>
<accession>A0A4P7XHQ5</accession>
<evidence type="ECO:0000313" key="9">
    <source>
        <dbReference type="Proteomes" id="UP000298049"/>
    </source>
</evidence>
<feature type="chain" id="PRO_5020803572" description="Lipopolysaccharide export system protein LptA" evidence="6">
    <location>
        <begin position="16"/>
        <end position="178"/>
    </location>
</feature>
<dbReference type="InterPro" id="IPR052037">
    <property type="entry name" value="LPS_export_LptA"/>
</dbReference>
<organism evidence="8 9">
    <name type="scientific">Hydrocarboniclastica marina</name>
    <dbReference type="NCBI Taxonomy" id="2259620"/>
    <lineage>
        <taxon>Bacteria</taxon>
        <taxon>Pseudomonadati</taxon>
        <taxon>Pseudomonadota</taxon>
        <taxon>Gammaproteobacteria</taxon>
        <taxon>Alteromonadales</taxon>
        <taxon>Alteromonadaceae</taxon>
        <taxon>Hydrocarboniclastica</taxon>
    </lineage>
</organism>
<dbReference type="EMBL" id="CP031093">
    <property type="protein sequence ID" value="QCF26571.1"/>
    <property type="molecule type" value="Genomic_DNA"/>
</dbReference>
<dbReference type="Gene3D" id="2.60.450.10">
    <property type="entry name" value="Lipopolysaccharide (LPS) transport protein A like domain"/>
    <property type="match status" value="1"/>
</dbReference>
<dbReference type="HAMAP" id="MF_01914">
    <property type="entry name" value="LPS_assembly_LptA"/>
    <property type="match status" value="1"/>
</dbReference>
<keyword evidence="3 4" id="KW-0574">Periplasm</keyword>
<sequence length="178" mass="19419">MALLVVVLWSSGLSAFDMNSDAPISVNADHARLDDMAGRATYTGNVVIVQAETSLRADRVELYRDAEGLSRILAFGDPAVYEQAETSESPETDARADEIEFDAASHLLTFRENAVIRQAGDIFRGDLVRYQTENRVVTAERGSSDDSAQVEMIIQPRRQQNSGSNPATEDGNGPADRN</sequence>
<feature type="signal peptide" evidence="6">
    <location>
        <begin position="1"/>
        <end position="15"/>
    </location>
</feature>
<evidence type="ECO:0000313" key="8">
    <source>
        <dbReference type="EMBL" id="QCF26571.1"/>
    </source>
</evidence>
<dbReference type="Pfam" id="PF03968">
    <property type="entry name" value="LptD_N"/>
    <property type="match status" value="1"/>
</dbReference>
<dbReference type="GO" id="GO:0009279">
    <property type="term" value="C:cell outer membrane"/>
    <property type="evidence" value="ECO:0007669"/>
    <property type="project" value="TreeGrafter"/>
</dbReference>
<dbReference type="GO" id="GO:0001530">
    <property type="term" value="F:lipopolysaccharide binding"/>
    <property type="evidence" value="ECO:0007669"/>
    <property type="project" value="InterPro"/>
</dbReference>
<comment type="subcellular location">
    <subcellularLocation>
        <location evidence="4">Periplasm</location>
    </subcellularLocation>
</comment>
<dbReference type="PANTHER" id="PTHR36504">
    <property type="entry name" value="LIPOPOLYSACCHARIDE EXPORT SYSTEM PROTEIN LPTA"/>
    <property type="match status" value="1"/>
</dbReference>
<keyword evidence="9" id="KW-1185">Reference proteome</keyword>
<evidence type="ECO:0000256" key="6">
    <source>
        <dbReference type="SAM" id="SignalP"/>
    </source>
</evidence>
<dbReference type="AlphaFoldDB" id="A0A4P7XHQ5"/>
<comment type="subunit">
    <text evidence="4">Component of the lipopolysaccharide transport and assembly complex.</text>
</comment>
<dbReference type="RefSeq" id="WP_136549280.1">
    <property type="nucleotide sequence ID" value="NZ_CP031093.1"/>
</dbReference>
<dbReference type="KEGG" id="hmi:soil367_11855"/>
<dbReference type="GO" id="GO:0015920">
    <property type="term" value="P:lipopolysaccharide transport"/>
    <property type="evidence" value="ECO:0007669"/>
    <property type="project" value="UniProtKB-UniRule"/>
</dbReference>
<feature type="domain" description="Organic solvent tolerance-like N-terminal" evidence="7">
    <location>
        <begin position="26"/>
        <end position="134"/>
    </location>
</feature>
<evidence type="ECO:0000256" key="3">
    <source>
        <dbReference type="ARBA" id="ARBA00022764"/>
    </source>
</evidence>
<dbReference type="PANTHER" id="PTHR36504:SF1">
    <property type="entry name" value="LIPOPOLYSACCHARIDE EXPORT SYSTEM PROTEIN LPTA"/>
    <property type="match status" value="1"/>
</dbReference>
<dbReference type="InterPro" id="IPR014340">
    <property type="entry name" value="LptA"/>
</dbReference>
<evidence type="ECO:0000256" key="2">
    <source>
        <dbReference type="ARBA" id="ARBA00022729"/>
    </source>
</evidence>
<comment type="similarity">
    <text evidence="4">Belongs to the LptA family.</text>
</comment>